<evidence type="ECO:0000256" key="4">
    <source>
        <dbReference type="SAM" id="Phobius"/>
    </source>
</evidence>
<evidence type="ECO:0000256" key="1">
    <source>
        <dbReference type="ARBA" id="ARBA00005233"/>
    </source>
</evidence>
<dbReference type="PANTHER" id="PTHR30093:SF34">
    <property type="entry name" value="PREPILIN PEPTIDASE-DEPENDENT PROTEIN D"/>
    <property type="match status" value="1"/>
</dbReference>
<keyword evidence="4" id="KW-0812">Transmembrane</keyword>
<organism evidence="5 6">
    <name type="scientific">Hydrogenophaga bisanensis</name>
    <dbReference type="NCBI Taxonomy" id="439611"/>
    <lineage>
        <taxon>Bacteria</taxon>
        <taxon>Pseudomonadati</taxon>
        <taxon>Pseudomonadota</taxon>
        <taxon>Betaproteobacteria</taxon>
        <taxon>Burkholderiales</taxon>
        <taxon>Comamonadaceae</taxon>
        <taxon>Hydrogenophaga</taxon>
    </lineage>
</organism>
<dbReference type="Pfam" id="PF00114">
    <property type="entry name" value="Pilin"/>
    <property type="match status" value="1"/>
</dbReference>
<gene>
    <name evidence="5" type="ORF">ACFQNJ_12205</name>
</gene>
<reference evidence="6" key="1">
    <citation type="journal article" date="2019" name="Int. J. Syst. Evol. Microbiol.">
        <title>The Global Catalogue of Microorganisms (GCM) 10K type strain sequencing project: providing services to taxonomists for standard genome sequencing and annotation.</title>
        <authorList>
            <consortium name="The Broad Institute Genomics Platform"/>
            <consortium name="The Broad Institute Genome Sequencing Center for Infectious Disease"/>
            <person name="Wu L."/>
            <person name="Ma J."/>
        </authorList>
    </citation>
    <scope>NUCLEOTIDE SEQUENCE [LARGE SCALE GENOMIC DNA]</scope>
    <source>
        <strain evidence="6">CCUG 54518</strain>
    </source>
</reference>
<dbReference type="Gene3D" id="3.30.700.10">
    <property type="entry name" value="Glycoprotein, Type 4 Pilin"/>
    <property type="match status" value="1"/>
</dbReference>
<keyword evidence="3" id="KW-0281">Fimbrium</keyword>
<comment type="similarity">
    <text evidence="1 3">Belongs to the N-Me-Phe pilin family.</text>
</comment>
<evidence type="ECO:0000256" key="3">
    <source>
        <dbReference type="RuleBase" id="RU000389"/>
    </source>
</evidence>
<keyword evidence="6" id="KW-1185">Reference proteome</keyword>
<dbReference type="Pfam" id="PF07963">
    <property type="entry name" value="N_methyl"/>
    <property type="match status" value="1"/>
</dbReference>
<dbReference type="SUPFAM" id="SSF54523">
    <property type="entry name" value="Pili subunits"/>
    <property type="match status" value="1"/>
</dbReference>
<dbReference type="InterPro" id="IPR045584">
    <property type="entry name" value="Pilin-like"/>
</dbReference>
<name>A0ABW2RB44_9BURK</name>
<protein>
    <submittedName>
        <fullName evidence="5">Prepilin-type N-terminal cleavage/methylation domain-containing protein</fullName>
    </submittedName>
</protein>
<dbReference type="PANTHER" id="PTHR30093">
    <property type="entry name" value="GENERAL SECRETION PATHWAY PROTEIN G"/>
    <property type="match status" value="1"/>
</dbReference>
<dbReference type="NCBIfam" id="TIGR02532">
    <property type="entry name" value="IV_pilin_GFxxxE"/>
    <property type="match status" value="1"/>
</dbReference>
<comment type="caution">
    <text evidence="5">The sequence shown here is derived from an EMBL/GenBank/DDBJ whole genome shotgun (WGS) entry which is preliminary data.</text>
</comment>
<keyword evidence="4" id="KW-1133">Transmembrane helix</keyword>
<dbReference type="EMBL" id="JBHTBX010000007">
    <property type="protein sequence ID" value="MFC7435270.1"/>
    <property type="molecule type" value="Genomic_DNA"/>
</dbReference>
<dbReference type="RefSeq" id="WP_382257693.1">
    <property type="nucleotide sequence ID" value="NZ_JBHTBX010000007.1"/>
</dbReference>
<dbReference type="Proteomes" id="UP001596495">
    <property type="component" value="Unassembled WGS sequence"/>
</dbReference>
<keyword evidence="2" id="KW-0488">Methylation</keyword>
<evidence type="ECO:0000313" key="5">
    <source>
        <dbReference type="EMBL" id="MFC7435270.1"/>
    </source>
</evidence>
<keyword evidence="4" id="KW-0472">Membrane</keyword>
<accession>A0ABW2RB44</accession>
<dbReference type="InterPro" id="IPR012902">
    <property type="entry name" value="N_methyl_site"/>
</dbReference>
<dbReference type="PROSITE" id="PS00409">
    <property type="entry name" value="PROKAR_NTER_METHYL"/>
    <property type="match status" value="1"/>
</dbReference>
<proteinExistence type="inferred from homology"/>
<feature type="transmembrane region" description="Helical" evidence="4">
    <location>
        <begin position="12"/>
        <end position="32"/>
    </location>
</feature>
<evidence type="ECO:0000256" key="2">
    <source>
        <dbReference type="ARBA" id="ARBA00022481"/>
    </source>
</evidence>
<evidence type="ECO:0000313" key="6">
    <source>
        <dbReference type="Proteomes" id="UP001596495"/>
    </source>
</evidence>
<dbReference type="InterPro" id="IPR001082">
    <property type="entry name" value="Pilin"/>
</dbReference>
<sequence length="193" mass="19324">MKRSLQKGFTLIELMIVVAIIGILAAVALPAYQDYTVRARVTEGLSLANTPKQEIATDGSTTQADLLRVATAWNERSNGNGATSKYVTSVLVTGAAGATQGLITITYAAAAGAGATTLTLSPQIRTDTAAAAVAVPLGTALGTTPPTVGTLDWLCTSAAGTGAGTQTATGNFAVLAAGSVGTLPARFAPAQCR</sequence>